<evidence type="ECO:0000256" key="4">
    <source>
        <dbReference type="PROSITE-ProRule" id="PRU00335"/>
    </source>
</evidence>
<reference evidence="7" key="1">
    <citation type="submission" date="2018-12" db="EMBL/GenBank/DDBJ databases">
        <title>Tengunoibacter tsumagoiensis gen. nov., sp. nov., Dictyobacter kobayashii sp. nov., D. alpinus sp. nov., and D. joshuensis sp. nov. and description of Dictyobacteraceae fam. nov. within the order Ktedonobacterales isolated from Tengu-no-mugimeshi.</title>
        <authorList>
            <person name="Wang C.M."/>
            <person name="Zheng Y."/>
            <person name="Sakai Y."/>
            <person name="Toyoda A."/>
            <person name="Minakuchi Y."/>
            <person name="Abe K."/>
            <person name="Yokota A."/>
            <person name="Yabe S."/>
        </authorList>
    </citation>
    <scope>NUCLEOTIDE SEQUENCE [LARGE SCALE GENOMIC DNA]</scope>
    <source>
        <strain evidence="7">Uno16</strain>
    </source>
</reference>
<evidence type="ECO:0000259" key="5">
    <source>
        <dbReference type="PROSITE" id="PS50977"/>
    </source>
</evidence>
<dbReference type="AlphaFoldDB" id="A0A402BCB2"/>
<evidence type="ECO:0000256" key="2">
    <source>
        <dbReference type="ARBA" id="ARBA00023125"/>
    </source>
</evidence>
<protein>
    <submittedName>
        <fullName evidence="6">TetR family transcriptional regulator</fullName>
    </submittedName>
</protein>
<dbReference type="InterPro" id="IPR036271">
    <property type="entry name" value="Tet_transcr_reg_TetR-rel_C_sf"/>
</dbReference>
<dbReference type="PANTHER" id="PTHR30055:SF234">
    <property type="entry name" value="HTH-TYPE TRANSCRIPTIONAL REGULATOR BETI"/>
    <property type="match status" value="1"/>
</dbReference>
<organism evidence="6 7">
    <name type="scientific">Dictyobacter alpinus</name>
    <dbReference type="NCBI Taxonomy" id="2014873"/>
    <lineage>
        <taxon>Bacteria</taxon>
        <taxon>Bacillati</taxon>
        <taxon>Chloroflexota</taxon>
        <taxon>Ktedonobacteria</taxon>
        <taxon>Ktedonobacterales</taxon>
        <taxon>Dictyobacteraceae</taxon>
        <taxon>Dictyobacter</taxon>
    </lineage>
</organism>
<dbReference type="SUPFAM" id="SSF46689">
    <property type="entry name" value="Homeodomain-like"/>
    <property type="match status" value="1"/>
</dbReference>
<dbReference type="PRINTS" id="PR00455">
    <property type="entry name" value="HTHTETR"/>
</dbReference>
<evidence type="ECO:0000256" key="3">
    <source>
        <dbReference type="ARBA" id="ARBA00023163"/>
    </source>
</evidence>
<sequence>MLSEQQPVKRTRMRSEERRALILQRARHVFANSTYADASTGELARESEVTEPMLYKHFGSKKGLFLAVLSECSQQFLSTLQQRFARRAEQDVLDALTHIVDEYNAAMTDDPETQRVLFQAVNEASDPEVAQCISRHNRKVYLLIRQLVERAQESGYLEPTINLDAATWGYMSMILALQYGLMLNLSGEIAKVQEEMGRVWLRGLLTPES</sequence>
<dbReference type="InterPro" id="IPR001647">
    <property type="entry name" value="HTH_TetR"/>
</dbReference>
<dbReference type="PROSITE" id="PS50977">
    <property type="entry name" value="HTH_TETR_2"/>
    <property type="match status" value="1"/>
</dbReference>
<dbReference type="Proteomes" id="UP000287171">
    <property type="component" value="Unassembled WGS sequence"/>
</dbReference>
<keyword evidence="2 4" id="KW-0238">DNA-binding</keyword>
<dbReference type="EMBL" id="BIFT01000001">
    <property type="protein sequence ID" value="GCE29051.1"/>
    <property type="molecule type" value="Genomic_DNA"/>
</dbReference>
<dbReference type="PANTHER" id="PTHR30055">
    <property type="entry name" value="HTH-TYPE TRANSCRIPTIONAL REGULATOR RUTR"/>
    <property type="match status" value="1"/>
</dbReference>
<keyword evidence="1" id="KW-0805">Transcription regulation</keyword>
<dbReference type="Pfam" id="PF00440">
    <property type="entry name" value="TetR_N"/>
    <property type="match status" value="1"/>
</dbReference>
<dbReference type="OrthoDB" id="9808476at2"/>
<gene>
    <name evidence="6" type="ORF">KDA_45350</name>
</gene>
<dbReference type="GO" id="GO:0000976">
    <property type="term" value="F:transcription cis-regulatory region binding"/>
    <property type="evidence" value="ECO:0007669"/>
    <property type="project" value="TreeGrafter"/>
</dbReference>
<keyword evidence="3" id="KW-0804">Transcription</keyword>
<proteinExistence type="predicted"/>
<evidence type="ECO:0000313" key="7">
    <source>
        <dbReference type="Proteomes" id="UP000287171"/>
    </source>
</evidence>
<dbReference type="InterPro" id="IPR009057">
    <property type="entry name" value="Homeodomain-like_sf"/>
</dbReference>
<feature type="domain" description="HTH tetR-type" evidence="5">
    <location>
        <begin position="16"/>
        <end position="76"/>
    </location>
</feature>
<evidence type="ECO:0000256" key="1">
    <source>
        <dbReference type="ARBA" id="ARBA00023015"/>
    </source>
</evidence>
<dbReference type="RefSeq" id="WP_126629198.1">
    <property type="nucleotide sequence ID" value="NZ_BIFT01000001.1"/>
</dbReference>
<name>A0A402BCB2_9CHLR</name>
<dbReference type="GO" id="GO:0003700">
    <property type="term" value="F:DNA-binding transcription factor activity"/>
    <property type="evidence" value="ECO:0007669"/>
    <property type="project" value="TreeGrafter"/>
</dbReference>
<comment type="caution">
    <text evidence="6">The sequence shown here is derived from an EMBL/GenBank/DDBJ whole genome shotgun (WGS) entry which is preliminary data.</text>
</comment>
<dbReference type="SUPFAM" id="SSF48498">
    <property type="entry name" value="Tetracyclin repressor-like, C-terminal domain"/>
    <property type="match status" value="1"/>
</dbReference>
<dbReference type="Gene3D" id="1.10.10.60">
    <property type="entry name" value="Homeodomain-like"/>
    <property type="match status" value="1"/>
</dbReference>
<dbReference type="Gene3D" id="1.10.357.10">
    <property type="entry name" value="Tetracycline Repressor, domain 2"/>
    <property type="match status" value="1"/>
</dbReference>
<evidence type="ECO:0000313" key="6">
    <source>
        <dbReference type="EMBL" id="GCE29051.1"/>
    </source>
</evidence>
<dbReference type="InterPro" id="IPR050109">
    <property type="entry name" value="HTH-type_TetR-like_transc_reg"/>
</dbReference>
<feature type="DNA-binding region" description="H-T-H motif" evidence="4">
    <location>
        <begin position="39"/>
        <end position="58"/>
    </location>
</feature>
<keyword evidence="7" id="KW-1185">Reference proteome</keyword>
<accession>A0A402BCB2</accession>